<dbReference type="Proteomes" id="UP000294887">
    <property type="component" value="Unassembled WGS sequence"/>
</dbReference>
<dbReference type="Pfam" id="PF01464">
    <property type="entry name" value="SLT"/>
    <property type="match status" value="1"/>
</dbReference>
<evidence type="ECO:0000313" key="6">
    <source>
        <dbReference type="Proteomes" id="UP000294887"/>
    </source>
</evidence>
<dbReference type="EMBL" id="SMFQ01000005">
    <property type="protein sequence ID" value="TCJ82975.1"/>
    <property type="molecule type" value="Genomic_DNA"/>
</dbReference>
<feature type="region of interest" description="Disordered" evidence="2">
    <location>
        <begin position="67"/>
        <end position="96"/>
    </location>
</feature>
<dbReference type="InterPro" id="IPR008258">
    <property type="entry name" value="Transglycosylase_SLT_dom_1"/>
</dbReference>
<dbReference type="RefSeq" id="WP_207907151.1">
    <property type="nucleotide sequence ID" value="NZ_BAAAFU010000007.1"/>
</dbReference>
<keyword evidence="6" id="KW-1185">Reference proteome</keyword>
<protein>
    <submittedName>
        <fullName evidence="5">Transglycosylase-like protein with SLT domain</fullName>
    </submittedName>
</protein>
<organism evidence="5 6">
    <name type="scientific">Cocleimonas flava</name>
    <dbReference type="NCBI Taxonomy" id="634765"/>
    <lineage>
        <taxon>Bacteria</taxon>
        <taxon>Pseudomonadati</taxon>
        <taxon>Pseudomonadota</taxon>
        <taxon>Gammaproteobacteria</taxon>
        <taxon>Thiotrichales</taxon>
        <taxon>Thiotrichaceae</taxon>
        <taxon>Cocleimonas</taxon>
    </lineage>
</organism>
<comment type="caution">
    <text evidence="5">The sequence shown here is derived from an EMBL/GenBank/DDBJ whole genome shotgun (WGS) entry which is preliminary data.</text>
</comment>
<evidence type="ECO:0000256" key="1">
    <source>
        <dbReference type="ARBA" id="ARBA00007734"/>
    </source>
</evidence>
<dbReference type="AlphaFoldDB" id="A0A4V2P7S9"/>
<dbReference type="InterPro" id="IPR023346">
    <property type="entry name" value="Lysozyme-like_dom_sf"/>
</dbReference>
<feature type="compositionally biased region" description="Basic residues" evidence="2">
    <location>
        <begin position="79"/>
        <end position="95"/>
    </location>
</feature>
<comment type="similarity">
    <text evidence="1">Belongs to the transglycosylase Slt family.</text>
</comment>
<evidence type="ECO:0000313" key="5">
    <source>
        <dbReference type="EMBL" id="TCJ82975.1"/>
    </source>
</evidence>
<gene>
    <name evidence="5" type="ORF">EV695_3713</name>
</gene>
<name>A0A4V2P7S9_9GAMM</name>
<keyword evidence="3" id="KW-0732">Signal</keyword>
<dbReference type="PANTHER" id="PTHR37423">
    <property type="entry name" value="SOLUBLE LYTIC MUREIN TRANSGLYCOSYLASE-RELATED"/>
    <property type="match status" value="1"/>
</dbReference>
<dbReference type="CDD" id="cd13401">
    <property type="entry name" value="Slt70-like"/>
    <property type="match status" value="1"/>
</dbReference>
<feature type="chain" id="PRO_5020210760" evidence="3">
    <location>
        <begin position="27"/>
        <end position="273"/>
    </location>
</feature>
<accession>A0A4V2P7S9</accession>
<dbReference type="PANTHER" id="PTHR37423:SF2">
    <property type="entry name" value="MEMBRANE-BOUND LYTIC MUREIN TRANSGLYCOSYLASE C"/>
    <property type="match status" value="1"/>
</dbReference>
<evidence type="ECO:0000256" key="3">
    <source>
        <dbReference type="SAM" id="SignalP"/>
    </source>
</evidence>
<feature type="signal peptide" evidence="3">
    <location>
        <begin position="1"/>
        <end position="26"/>
    </location>
</feature>
<evidence type="ECO:0000259" key="4">
    <source>
        <dbReference type="Pfam" id="PF01464"/>
    </source>
</evidence>
<sequence>MKIATHYFSSIVLCTFVLAFSSQANAAMYKYVKKDGSTLLSGEKLKGSGFKLVKIYQIKKKGAYKSSIRETPKTTKTSTAKKSKRKSTYKKRKNTRLSNNKGIKYANLVDPNGRDNGIIVGCGNDRHLNKQARVYQKPIQIYSRIYDVDEELIHAIVKQESCFNEGAHSRVGAIGLMQLMPQTALGLRINDPWNPEHNIQGGVKYIAKMLERFDGNYKLAIAAYNAGPGNVNKYNGIPPFNETRNYVKKVYAEYKRLKKVGIGYKKKIQLASK</sequence>
<dbReference type="SUPFAM" id="SSF53955">
    <property type="entry name" value="Lysozyme-like"/>
    <property type="match status" value="1"/>
</dbReference>
<proteinExistence type="inferred from homology"/>
<dbReference type="Gene3D" id="1.10.530.10">
    <property type="match status" value="1"/>
</dbReference>
<evidence type="ECO:0000256" key="2">
    <source>
        <dbReference type="SAM" id="MobiDB-lite"/>
    </source>
</evidence>
<reference evidence="5 6" key="1">
    <citation type="submission" date="2019-03" db="EMBL/GenBank/DDBJ databases">
        <title>Genomic Encyclopedia of Type Strains, Phase IV (KMG-IV): sequencing the most valuable type-strain genomes for metagenomic binning, comparative biology and taxonomic classification.</title>
        <authorList>
            <person name="Goeker M."/>
        </authorList>
    </citation>
    <scope>NUCLEOTIDE SEQUENCE [LARGE SCALE GENOMIC DNA]</scope>
    <source>
        <strain evidence="5 6">DSM 24830</strain>
    </source>
</reference>
<feature type="domain" description="Transglycosylase SLT" evidence="4">
    <location>
        <begin position="139"/>
        <end position="245"/>
    </location>
</feature>